<organism evidence="3 4">
    <name type="scientific">Aliikangiella marina</name>
    <dbReference type="NCBI Taxonomy" id="1712262"/>
    <lineage>
        <taxon>Bacteria</taxon>
        <taxon>Pseudomonadati</taxon>
        <taxon>Pseudomonadota</taxon>
        <taxon>Gammaproteobacteria</taxon>
        <taxon>Oceanospirillales</taxon>
        <taxon>Pleioneaceae</taxon>
        <taxon>Aliikangiella</taxon>
    </lineage>
</organism>
<evidence type="ECO:0000313" key="4">
    <source>
        <dbReference type="Proteomes" id="UP000317839"/>
    </source>
</evidence>
<gene>
    <name evidence="3" type="primary">pspA</name>
    <name evidence="3" type="ORF">FLL45_10940</name>
</gene>
<dbReference type="OrthoDB" id="9779630at2"/>
<evidence type="ECO:0000313" key="3">
    <source>
        <dbReference type="EMBL" id="TQV75430.1"/>
    </source>
</evidence>
<dbReference type="EMBL" id="VIKR01000002">
    <property type="protein sequence ID" value="TQV75430.1"/>
    <property type="molecule type" value="Genomic_DNA"/>
</dbReference>
<dbReference type="Proteomes" id="UP000317839">
    <property type="component" value="Unassembled WGS sequence"/>
</dbReference>
<dbReference type="InterPro" id="IPR007157">
    <property type="entry name" value="PspA_VIPP1"/>
</dbReference>
<dbReference type="PANTHER" id="PTHR31088:SF6">
    <property type="entry name" value="PHAGE SHOCK PROTEIN A"/>
    <property type="match status" value="1"/>
</dbReference>
<proteinExistence type="inferred from homology"/>
<dbReference type="GO" id="GO:0009271">
    <property type="term" value="P:phage shock"/>
    <property type="evidence" value="ECO:0007669"/>
    <property type="project" value="TreeGrafter"/>
</dbReference>
<comment type="caution">
    <text evidence="3">The sequence shown here is derived from an EMBL/GenBank/DDBJ whole genome shotgun (WGS) entry which is preliminary data.</text>
</comment>
<protein>
    <submittedName>
        <fullName evidence="3">Phage shock protein PspA</fullName>
    </submittedName>
</protein>
<dbReference type="PANTHER" id="PTHR31088">
    <property type="entry name" value="MEMBRANE-ASSOCIATED PROTEIN VIPP1, CHLOROPLASTIC"/>
    <property type="match status" value="1"/>
</dbReference>
<name>A0A545TDZ9_9GAMM</name>
<evidence type="ECO:0000256" key="1">
    <source>
        <dbReference type="ARBA" id="ARBA00043985"/>
    </source>
</evidence>
<dbReference type="AlphaFoldDB" id="A0A545TDZ9"/>
<accession>A0A545TDZ9</accession>
<comment type="similarity">
    <text evidence="1">Belongs to the PspA/Vipp/IM30 family.</text>
</comment>
<keyword evidence="4" id="KW-1185">Reference proteome</keyword>
<evidence type="ECO:0000256" key="2">
    <source>
        <dbReference type="SAM" id="Coils"/>
    </source>
</evidence>
<dbReference type="Pfam" id="PF04012">
    <property type="entry name" value="PspA_IM30"/>
    <property type="match status" value="1"/>
</dbReference>
<feature type="coiled-coil region" evidence="2">
    <location>
        <begin position="47"/>
        <end position="195"/>
    </location>
</feature>
<dbReference type="GO" id="GO:0005829">
    <property type="term" value="C:cytosol"/>
    <property type="evidence" value="ECO:0007669"/>
    <property type="project" value="TreeGrafter"/>
</dbReference>
<reference evidence="3 4" key="1">
    <citation type="submission" date="2019-06" db="EMBL/GenBank/DDBJ databases">
        <title>Draft genome of Aliikangiella marina GYP-15.</title>
        <authorList>
            <person name="Wang G."/>
        </authorList>
    </citation>
    <scope>NUCLEOTIDE SEQUENCE [LARGE SCALE GENOMIC DNA]</scope>
    <source>
        <strain evidence="3 4">GYP-15</strain>
    </source>
</reference>
<dbReference type="RefSeq" id="WP_142942044.1">
    <property type="nucleotide sequence ID" value="NZ_VIKR01000002.1"/>
</dbReference>
<dbReference type="NCBIfam" id="TIGR02977">
    <property type="entry name" value="phageshock_pspA"/>
    <property type="match status" value="1"/>
</dbReference>
<sequence length="221" mass="25346">MGIFSRFADIVNANINALLDKAEDPEKLIRMIVQEMEDTLVEVRTSSARTIAEKKDLTRRIETLKAEAEEWERKAELAISKGREDLAKAALLERNKAAEVAEELEKELAKLEEVLARLSDEVSQLQEKLNDARARQKALIMRHKTTSSRLKVKQSLYDNGADDAVTRFERFERKLDELESEVESYDIGNKTLADEINGLEKEDEIDRQLEELKARVSETKK</sequence>
<dbReference type="InterPro" id="IPR014319">
    <property type="entry name" value="Phageshock_PspA"/>
</dbReference>
<keyword evidence="2" id="KW-0175">Coiled coil</keyword>